<dbReference type="InterPro" id="IPR051678">
    <property type="entry name" value="AGP_Transferase"/>
</dbReference>
<accession>A0A1C7MSL2</accession>
<dbReference type="InterPro" id="IPR011009">
    <property type="entry name" value="Kinase-like_dom_sf"/>
</dbReference>
<protein>
    <recommendedName>
        <fullName evidence="1">Aminoglycoside phosphotransferase domain-containing protein</fullName>
    </recommendedName>
</protein>
<evidence type="ECO:0000313" key="2">
    <source>
        <dbReference type="EMBL" id="OBZ79419.1"/>
    </source>
</evidence>
<feature type="domain" description="Aminoglycoside phosphotransferase" evidence="1">
    <location>
        <begin position="40"/>
        <end position="209"/>
    </location>
</feature>
<keyword evidence="3" id="KW-1185">Reference proteome</keyword>
<dbReference type="AlphaFoldDB" id="A0A1C7MSL2"/>
<dbReference type="OMA" id="YSALMIW"/>
<dbReference type="OrthoDB" id="4177236at2759"/>
<name>A0A1C7MSL2_GRIFR</name>
<organism evidence="2 3">
    <name type="scientific">Grifola frondosa</name>
    <name type="common">Maitake</name>
    <name type="synonym">Polyporus frondosus</name>
    <dbReference type="NCBI Taxonomy" id="5627"/>
    <lineage>
        <taxon>Eukaryota</taxon>
        <taxon>Fungi</taxon>
        <taxon>Dikarya</taxon>
        <taxon>Basidiomycota</taxon>
        <taxon>Agaricomycotina</taxon>
        <taxon>Agaricomycetes</taxon>
        <taxon>Polyporales</taxon>
        <taxon>Grifolaceae</taxon>
        <taxon>Grifola</taxon>
    </lineage>
</organism>
<sequence length="219" mass="24724">MESKVFGDHNVFRITDGTVLKGNQDFDDDIDDDPSEALALDLVFHHTTIPVPRVRRIVRTGFSKDFVMDYIPGRQLSQVWPTMSIVAKLRVAFVLRSYIRQLRAIRHPRSAVPGPVASDDHARVCESPLFGPILTTRGPFTSYRELSAFFNDRQRRSLMPDADPAEAAACLKPFDDSAPLVLTHQDINMRNILVGDDGRLWLIDWAWAGFYRLGSSSLP</sequence>
<dbReference type="Gene3D" id="3.90.1200.10">
    <property type="match status" value="1"/>
</dbReference>
<comment type="caution">
    <text evidence="2">The sequence shown here is derived from an EMBL/GenBank/DDBJ whole genome shotgun (WGS) entry which is preliminary data.</text>
</comment>
<evidence type="ECO:0000313" key="3">
    <source>
        <dbReference type="Proteomes" id="UP000092993"/>
    </source>
</evidence>
<dbReference type="STRING" id="5627.A0A1C7MSL2"/>
<dbReference type="Proteomes" id="UP000092993">
    <property type="component" value="Unassembled WGS sequence"/>
</dbReference>
<proteinExistence type="predicted"/>
<dbReference type="PANTHER" id="PTHR21310">
    <property type="entry name" value="AMINOGLYCOSIDE PHOSPHOTRANSFERASE-RELATED-RELATED"/>
    <property type="match status" value="1"/>
</dbReference>
<dbReference type="EMBL" id="LUGG01000001">
    <property type="protein sequence ID" value="OBZ79419.1"/>
    <property type="molecule type" value="Genomic_DNA"/>
</dbReference>
<dbReference type="SUPFAM" id="SSF56112">
    <property type="entry name" value="Protein kinase-like (PK-like)"/>
    <property type="match status" value="1"/>
</dbReference>
<gene>
    <name evidence="2" type="ORF">A0H81_01010</name>
</gene>
<dbReference type="PANTHER" id="PTHR21310:SF39">
    <property type="entry name" value="AMINOGLYCOSIDE PHOSPHOTRANSFERASE DOMAIN-CONTAINING PROTEIN"/>
    <property type="match status" value="1"/>
</dbReference>
<evidence type="ECO:0000259" key="1">
    <source>
        <dbReference type="Pfam" id="PF01636"/>
    </source>
</evidence>
<dbReference type="Pfam" id="PF01636">
    <property type="entry name" value="APH"/>
    <property type="match status" value="1"/>
</dbReference>
<reference evidence="2 3" key="1">
    <citation type="submission" date="2016-03" db="EMBL/GenBank/DDBJ databases">
        <title>Whole genome sequencing of Grifola frondosa 9006-11.</title>
        <authorList>
            <person name="Min B."/>
            <person name="Park H."/>
            <person name="Kim J.-G."/>
            <person name="Cho H."/>
            <person name="Oh Y.-L."/>
            <person name="Kong W.-S."/>
            <person name="Choi I.-G."/>
        </authorList>
    </citation>
    <scope>NUCLEOTIDE SEQUENCE [LARGE SCALE GENOMIC DNA]</scope>
    <source>
        <strain evidence="2 3">9006-11</strain>
    </source>
</reference>
<dbReference type="InterPro" id="IPR002575">
    <property type="entry name" value="Aminoglycoside_PTrfase"/>
</dbReference>